<dbReference type="InterPro" id="IPR036179">
    <property type="entry name" value="Ig-like_dom_sf"/>
</dbReference>
<dbReference type="AlphaFoldDB" id="A0A4W3IQ37"/>
<dbReference type="GeneTree" id="ENSGT01110000267173"/>
<dbReference type="PANTHER" id="PTHR47633:SF16">
    <property type="entry name" value="CAVP-TARGET PROTEIN-LIKE"/>
    <property type="match status" value="1"/>
</dbReference>
<accession>A0A4W3IQ37</accession>
<dbReference type="InterPro" id="IPR013783">
    <property type="entry name" value="Ig-like_fold"/>
</dbReference>
<dbReference type="Proteomes" id="UP000314986">
    <property type="component" value="Unassembled WGS sequence"/>
</dbReference>
<protein>
    <recommendedName>
        <fullName evidence="1">Ig-like domain-containing protein</fullName>
    </recommendedName>
</protein>
<keyword evidence="3" id="KW-1185">Reference proteome</keyword>
<dbReference type="SMART" id="SM00409">
    <property type="entry name" value="IG"/>
    <property type="match status" value="1"/>
</dbReference>
<reference evidence="3" key="3">
    <citation type="journal article" date="2014" name="Nature">
        <title>Elephant shark genome provides unique insights into gnathostome evolution.</title>
        <authorList>
            <consortium name="International Elephant Shark Genome Sequencing Consortium"/>
            <person name="Venkatesh B."/>
            <person name="Lee A.P."/>
            <person name="Ravi V."/>
            <person name="Maurya A.K."/>
            <person name="Lian M.M."/>
            <person name="Swann J.B."/>
            <person name="Ohta Y."/>
            <person name="Flajnik M.F."/>
            <person name="Sutoh Y."/>
            <person name="Kasahara M."/>
            <person name="Hoon S."/>
            <person name="Gangu V."/>
            <person name="Roy S.W."/>
            <person name="Irimia M."/>
            <person name="Korzh V."/>
            <person name="Kondrychyn I."/>
            <person name="Lim Z.W."/>
            <person name="Tay B.H."/>
            <person name="Tohari S."/>
            <person name="Kong K.W."/>
            <person name="Ho S."/>
            <person name="Lorente-Galdos B."/>
            <person name="Quilez J."/>
            <person name="Marques-Bonet T."/>
            <person name="Raney B.J."/>
            <person name="Ingham P.W."/>
            <person name="Tay A."/>
            <person name="Hillier L.W."/>
            <person name="Minx P."/>
            <person name="Boehm T."/>
            <person name="Wilson R.K."/>
            <person name="Brenner S."/>
            <person name="Warren W.C."/>
        </authorList>
    </citation>
    <scope>NUCLEOTIDE SEQUENCE [LARGE SCALE GENOMIC DNA]</scope>
</reference>
<reference evidence="3" key="1">
    <citation type="journal article" date="2006" name="Science">
        <title>Ancient noncoding elements conserved in the human genome.</title>
        <authorList>
            <person name="Venkatesh B."/>
            <person name="Kirkness E.F."/>
            <person name="Loh Y.H."/>
            <person name="Halpern A.L."/>
            <person name="Lee A.P."/>
            <person name="Johnson J."/>
            <person name="Dandona N."/>
            <person name="Viswanathan L.D."/>
            <person name="Tay A."/>
            <person name="Venter J.C."/>
            <person name="Strausberg R.L."/>
            <person name="Brenner S."/>
        </authorList>
    </citation>
    <scope>NUCLEOTIDE SEQUENCE [LARGE SCALE GENOMIC DNA]</scope>
</reference>
<name>A0A4W3IQ37_CALMI</name>
<dbReference type="InterPro" id="IPR003598">
    <property type="entry name" value="Ig_sub2"/>
</dbReference>
<dbReference type="CDD" id="cd00096">
    <property type="entry name" value="Ig"/>
    <property type="match status" value="1"/>
</dbReference>
<dbReference type="InterPro" id="IPR013098">
    <property type="entry name" value="Ig_I-set"/>
</dbReference>
<feature type="domain" description="Ig-like" evidence="1">
    <location>
        <begin position="88"/>
        <end position="180"/>
    </location>
</feature>
<dbReference type="SUPFAM" id="SSF48726">
    <property type="entry name" value="Immunoglobulin"/>
    <property type="match status" value="2"/>
</dbReference>
<dbReference type="PANTHER" id="PTHR47633">
    <property type="entry name" value="IMMUNOGLOBULIN"/>
    <property type="match status" value="1"/>
</dbReference>
<dbReference type="FunFam" id="2.60.40.10:FF:000779">
    <property type="entry name" value="Titin b"/>
    <property type="match status" value="1"/>
</dbReference>
<dbReference type="InterPro" id="IPR003599">
    <property type="entry name" value="Ig_sub"/>
</dbReference>
<reference evidence="2" key="4">
    <citation type="submission" date="2025-08" db="UniProtKB">
        <authorList>
            <consortium name="Ensembl"/>
        </authorList>
    </citation>
    <scope>IDENTIFICATION</scope>
</reference>
<dbReference type="PROSITE" id="PS50835">
    <property type="entry name" value="IG_LIKE"/>
    <property type="match status" value="1"/>
</dbReference>
<evidence type="ECO:0000313" key="2">
    <source>
        <dbReference type="Ensembl" id="ENSCMIP00000032534.1"/>
    </source>
</evidence>
<dbReference type="InterPro" id="IPR007110">
    <property type="entry name" value="Ig-like_dom"/>
</dbReference>
<reference evidence="2" key="5">
    <citation type="submission" date="2025-09" db="UniProtKB">
        <authorList>
            <consortium name="Ensembl"/>
        </authorList>
    </citation>
    <scope>IDENTIFICATION</scope>
</reference>
<evidence type="ECO:0000313" key="3">
    <source>
        <dbReference type="Proteomes" id="UP000314986"/>
    </source>
</evidence>
<dbReference type="Gene3D" id="2.60.40.10">
    <property type="entry name" value="Immunoglobulins"/>
    <property type="match status" value="2"/>
</dbReference>
<proteinExistence type="predicted"/>
<dbReference type="Ensembl" id="ENSCMIT00000033027.1">
    <property type="protein sequence ID" value="ENSCMIP00000032534.1"/>
    <property type="gene ID" value="ENSCMIG00000013896.1"/>
</dbReference>
<evidence type="ECO:0000259" key="1">
    <source>
        <dbReference type="PROSITE" id="PS50835"/>
    </source>
</evidence>
<dbReference type="Pfam" id="PF07679">
    <property type="entry name" value="I-set"/>
    <property type="match status" value="1"/>
</dbReference>
<dbReference type="SMART" id="SM00408">
    <property type="entry name" value="IGc2"/>
    <property type="match status" value="1"/>
</dbReference>
<organism evidence="2 3">
    <name type="scientific">Callorhinchus milii</name>
    <name type="common">Ghost shark</name>
    <dbReference type="NCBI Taxonomy" id="7868"/>
    <lineage>
        <taxon>Eukaryota</taxon>
        <taxon>Metazoa</taxon>
        <taxon>Chordata</taxon>
        <taxon>Craniata</taxon>
        <taxon>Vertebrata</taxon>
        <taxon>Chondrichthyes</taxon>
        <taxon>Holocephali</taxon>
        <taxon>Chimaeriformes</taxon>
        <taxon>Callorhinchidae</taxon>
        <taxon>Callorhinchus</taxon>
    </lineage>
</organism>
<dbReference type="GO" id="GO:0004672">
    <property type="term" value="F:protein kinase activity"/>
    <property type="evidence" value="ECO:0007669"/>
    <property type="project" value="TreeGrafter"/>
</dbReference>
<reference evidence="3" key="2">
    <citation type="journal article" date="2007" name="PLoS Biol.">
        <title>Survey sequencing and comparative analysis of the elephant shark (Callorhinchus milii) genome.</title>
        <authorList>
            <person name="Venkatesh B."/>
            <person name="Kirkness E.F."/>
            <person name="Loh Y.H."/>
            <person name="Halpern A.L."/>
            <person name="Lee A.P."/>
            <person name="Johnson J."/>
            <person name="Dandona N."/>
            <person name="Viswanathan L.D."/>
            <person name="Tay A."/>
            <person name="Venter J.C."/>
            <person name="Strausberg R.L."/>
            <person name="Brenner S."/>
        </authorList>
    </citation>
    <scope>NUCLEOTIDE SEQUENCE [LARGE SCALE GENOMIC DNA]</scope>
</reference>
<sequence>ISPIFCFLEGQEIIELEGLTIPNIKEEDGGMYRCKAVNALGEDYLESTQDLRGAFSDTDDYLDQGLVSADRCASRTSSINSWSENLKPSFTQKLKFKSVMEGEQATFECKLVASPAPKIAWFHNNRPIRKDLRKNFKIESAMHIHSSSLEINNVEQKDSGSYKVFAINSEGSAETTASLLSLVTWSINRANLTFIKNRHNHLESIARQNLLNSSIAWKGYWDSFPKRQNHREPLKKAALKNPREQKK</sequence>